<dbReference type="Proteomes" id="UP000232230">
    <property type="component" value="Chromosome"/>
</dbReference>
<dbReference type="EMBL" id="CP024965">
    <property type="protein sequence ID" value="ATZ19055.1"/>
    <property type="molecule type" value="Genomic_DNA"/>
</dbReference>
<dbReference type="KEGG" id="esx:ESOMN_v1c06730"/>
<keyword evidence="2" id="KW-0812">Transmembrane</keyword>
<dbReference type="AlphaFoldDB" id="A0A2K8NZ10"/>
<dbReference type="NCBIfam" id="NF046000">
    <property type="entry name" value="MAG1210_fam"/>
    <property type="match status" value="1"/>
</dbReference>
<name>A0A2K8NZ10_9MOLU</name>
<accession>A0A2K8NZ10</accession>
<gene>
    <name evidence="3" type="ORF">ESOMN_v1c06730</name>
</gene>
<evidence type="ECO:0000256" key="1">
    <source>
        <dbReference type="SAM" id="Coils"/>
    </source>
</evidence>
<feature type="transmembrane region" description="Helical" evidence="2">
    <location>
        <begin position="74"/>
        <end position="95"/>
    </location>
</feature>
<organism evidence="3 4">
    <name type="scientific">Williamsoniiplasma somnilux</name>
    <dbReference type="NCBI Taxonomy" id="215578"/>
    <lineage>
        <taxon>Bacteria</taxon>
        <taxon>Bacillati</taxon>
        <taxon>Mycoplasmatota</taxon>
        <taxon>Mollicutes</taxon>
        <taxon>Entomoplasmatales</taxon>
        <taxon>Williamsoniiplasma</taxon>
    </lineage>
</organism>
<protein>
    <submittedName>
        <fullName evidence="3">Uncharacterized protein</fullName>
    </submittedName>
</protein>
<dbReference type="RefSeq" id="WP_024863568.1">
    <property type="nucleotide sequence ID" value="NZ_CP024965.1"/>
</dbReference>
<keyword evidence="2" id="KW-1133">Transmembrane helix</keyword>
<evidence type="ECO:0000313" key="3">
    <source>
        <dbReference type="EMBL" id="ATZ19055.1"/>
    </source>
</evidence>
<sequence>MSANNLDIYDPIEQYKNKFKDEFTNSATKYFDELVEKSKVDVSANKQISQKITKLEEKLEQENKLIKKKKNIKIFLIVLLVIFLVGIILTLWYVILSWSHISNTIKIPVIIGTILVSFLEIFLLFWIFKKINPKLKELKIAVEKTHNKQEEQIEIAYQQLENLNNSFNLNIPQVLLQKLLPIFSLDSYLTKNKQQELNVKNLSKFESVVFAQTGDIYGNPFLIYEKKIHEMSEKIYTGSLTVSWTETERDSNGKTRMVTKYETLTASVIKPFPNYYNDSALIYKTPAAPKLSFSRSPQNIGGLSERQIEKEISKLEKKNIKAVNKNETFNMISSNPKFEVAFGSTDRNNEKDFRLIFDKTSQNQMIKLLSDTEVGFGDNFHMEKKGEIVKLVFDNFNNDILDDDPYVYITYDIEEMRKTFINHLNEYFHHFYFLFAPILSINLFRELKSNDYIYGKIKNTDELSSWQVEEILNKFNPDLLNHPDSITENILKSELVNSEKDFEIHKVTSIGFEGINQIDYIPRTARNGSVHMVPVPWVEYLPVEKTSNVYLKKSEKIQRAKLLENGKLNDNWNEFLEKQNTDIFDSILKQNILSFVEINPLQDEDEAFLRKKI</sequence>
<reference evidence="3 4" key="1">
    <citation type="submission" date="2017-11" db="EMBL/GenBank/DDBJ databases">
        <title>Genome sequence of Entomoplasma somnilux PYAN-1 (ATCC 49194).</title>
        <authorList>
            <person name="Lo W.-S."/>
            <person name="Gasparich G.E."/>
            <person name="Kuo C.-H."/>
        </authorList>
    </citation>
    <scope>NUCLEOTIDE SEQUENCE [LARGE SCALE GENOMIC DNA]</scope>
    <source>
        <strain evidence="3 4">PYAN-1</strain>
    </source>
</reference>
<feature type="transmembrane region" description="Helical" evidence="2">
    <location>
        <begin position="427"/>
        <end position="444"/>
    </location>
</feature>
<feature type="coiled-coil region" evidence="1">
    <location>
        <begin position="45"/>
        <end position="72"/>
    </location>
</feature>
<feature type="transmembrane region" description="Helical" evidence="2">
    <location>
        <begin position="107"/>
        <end position="128"/>
    </location>
</feature>
<evidence type="ECO:0000313" key="4">
    <source>
        <dbReference type="Proteomes" id="UP000232230"/>
    </source>
</evidence>
<keyword evidence="2" id="KW-0472">Membrane</keyword>
<evidence type="ECO:0000256" key="2">
    <source>
        <dbReference type="SAM" id="Phobius"/>
    </source>
</evidence>
<proteinExistence type="predicted"/>
<keyword evidence="1" id="KW-0175">Coiled coil</keyword>
<keyword evidence="4" id="KW-1185">Reference proteome</keyword>